<dbReference type="CDD" id="cd01679">
    <property type="entry name" value="RNR_I"/>
    <property type="match status" value="1"/>
</dbReference>
<dbReference type="Gene3D" id="3.20.70.20">
    <property type="match status" value="1"/>
</dbReference>
<evidence type="ECO:0000256" key="2">
    <source>
        <dbReference type="ARBA" id="ARBA00012274"/>
    </source>
</evidence>
<keyword evidence="4 8" id="KW-0547">Nucleotide-binding</keyword>
<keyword evidence="6 9" id="KW-0560">Oxidoreductase</keyword>
<evidence type="ECO:0000256" key="3">
    <source>
        <dbReference type="ARBA" id="ARBA00022533"/>
    </source>
</evidence>
<keyword evidence="12" id="KW-1185">Reference proteome</keyword>
<comment type="similarity">
    <text evidence="1 9">Belongs to the ribonucleoside diphosphate reductase large chain family.</text>
</comment>
<evidence type="ECO:0000313" key="11">
    <source>
        <dbReference type="EMBL" id="AUV65415.1"/>
    </source>
</evidence>
<dbReference type="UniPathway" id="UPA00326"/>
<sequence length="784" mass="88898">MYVVKRNGEREALELDQITRRIRGLCFGLNEAFIDPAAVTVSVVRNITTGITTEQLDIETAKVAASMAVQHHDYELLAGRLLVDNMHKNVDESFVRVVERLYAHNLVSKSFYVDAIKCGDELEAIIDHKLDFDYRYFGYLTLENGYLLKIGDRVAERPQHMLMRVALAIHGADDVPSAIETYRMMSRKLFTHASPTMFAAGTLKQQLCSCFLLTVKRDSIEGIYSTLADCATISKYGGGIGVNVHKVRAHGSPIRSTNGTASGVEPMIRVFNNMVRHVDQGGKRKGALAVYIEPWHADIFKVLDLKRNMGAEDCKARDLMYALWVPDLFMKRVAERGMWSLMCPNECPGLDESYGDEFEKLYCDYEARGRYRRQIEALQLHRYIVETQVETGSPYMLYKDHCNRKSNQKNIGIIKCSNLCAEIVQYSDADETAVCNLASIAVNKCVVDGVFDFAQLRKTTGVVVRNLNKIIDINHYPLASAEASNRRHRPIGVGIQGLADAFVMLRLPFESDGARLLNRQIAETLYYAALEASCELAAKDGPYSSYANSPASRGILQYDMWKNAAPTDLWDWDELKRRISMYGLRNSLLIAYMPTATTAQILGNNESFEPFTNNVLLRRVLAGEFQVINRYLIDDLIRLGLYDERMRQTIVAYKGSVQNIDEIPDDIKALYKTVWEMKNKRLLDMAADRAAFIDQSQSLNIFVESPNYSIMSSVHDYGWRLGLKTGMYYLRTKPAADSQPVTVDPRLLREIEEKKRKRTIDYSSCSEIEEKKRKRTIDCSSCSA</sequence>
<name>A0A2K9VSH5_9ABAC</name>
<comment type="function">
    <text evidence="9">Provides the precursors necessary for DNA synthesis. Catalyzes the biosynthesis of deoxyribonucleotides from the corresponding ribonucleotides.</text>
</comment>
<evidence type="ECO:0000259" key="10">
    <source>
        <dbReference type="PROSITE" id="PS51161"/>
    </source>
</evidence>
<dbReference type="InterPro" id="IPR013346">
    <property type="entry name" value="NrdE_NrdA_C"/>
</dbReference>
<protein>
    <recommendedName>
        <fullName evidence="2 9">Ribonucleoside-diphosphate reductase</fullName>
        <ecNumber evidence="2 9">1.17.4.1</ecNumber>
    </recommendedName>
</protein>
<dbReference type="EMBL" id="MF375894">
    <property type="protein sequence ID" value="AUV65415.1"/>
    <property type="molecule type" value="Genomic_DNA"/>
</dbReference>
<dbReference type="GO" id="GO:0005524">
    <property type="term" value="F:ATP binding"/>
    <property type="evidence" value="ECO:0007669"/>
    <property type="project" value="UniProtKB-UniRule"/>
</dbReference>
<evidence type="ECO:0000256" key="5">
    <source>
        <dbReference type="ARBA" id="ARBA00022840"/>
    </source>
</evidence>
<evidence type="ECO:0000256" key="6">
    <source>
        <dbReference type="ARBA" id="ARBA00023002"/>
    </source>
</evidence>
<dbReference type="GeneID" id="40527090"/>
<dbReference type="Proteomes" id="UP000297194">
    <property type="component" value="Segment"/>
</dbReference>
<keyword evidence="7 9" id="KW-0215">Deoxyribonucleotide synthesis</keyword>
<dbReference type="PANTHER" id="PTHR11573">
    <property type="entry name" value="RIBONUCLEOSIDE-DIPHOSPHATE REDUCTASE LARGE CHAIN"/>
    <property type="match status" value="1"/>
</dbReference>
<evidence type="ECO:0000256" key="7">
    <source>
        <dbReference type="ARBA" id="ARBA00023116"/>
    </source>
</evidence>
<dbReference type="Pfam" id="PF02867">
    <property type="entry name" value="Ribonuc_red_lgC"/>
    <property type="match status" value="1"/>
</dbReference>
<evidence type="ECO:0000256" key="4">
    <source>
        <dbReference type="ARBA" id="ARBA00022741"/>
    </source>
</evidence>
<evidence type="ECO:0000256" key="8">
    <source>
        <dbReference type="PROSITE-ProRule" id="PRU00492"/>
    </source>
</evidence>
<dbReference type="PROSITE" id="PS00089">
    <property type="entry name" value="RIBORED_LARGE"/>
    <property type="match status" value="1"/>
</dbReference>
<dbReference type="SUPFAM" id="SSF48168">
    <property type="entry name" value="R1 subunit of ribonucleotide reductase, N-terminal domain"/>
    <property type="match status" value="1"/>
</dbReference>
<dbReference type="GO" id="GO:0004748">
    <property type="term" value="F:ribonucleoside-diphosphate reductase activity, thioredoxin disulfide as acceptor"/>
    <property type="evidence" value="ECO:0007669"/>
    <property type="project" value="UniProtKB-EC"/>
</dbReference>
<comment type="catalytic activity">
    <reaction evidence="9">
        <text>a 2'-deoxyribonucleoside 5'-diphosphate + [thioredoxin]-disulfide + H2O = a ribonucleoside 5'-diphosphate + [thioredoxin]-dithiol</text>
        <dbReference type="Rhea" id="RHEA:23252"/>
        <dbReference type="Rhea" id="RHEA-COMP:10698"/>
        <dbReference type="Rhea" id="RHEA-COMP:10700"/>
        <dbReference type="ChEBI" id="CHEBI:15377"/>
        <dbReference type="ChEBI" id="CHEBI:29950"/>
        <dbReference type="ChEBI" id="CHEBI:50058"/>
        <dbReference type="ChEBI" id="CHEBI:57930"/>
        <dbReference type="ChEBI" id="CHEBI:73316"/>
        <dbReference type="EC" id="1.17.4.1"/>
    </reaction>
</comment>
<evidence type="ECO:0000313" key="12">
    <source>
        <dbReference type="Proteomes" id="UP000297194"/>
    </source>
</evidence>
<dbReference type="InterPro" id="IPR008926">
    <property type="entry name" value="RNR_R1-su_N"/>
</dbReference>
<dbReference type="PANTHER" id="PTHR11573:SF6">
    <property type="entry name" value="RIBONUCLEOSIDE-DIPHOSPHATE REDUCTASE LARGE SUBUNIT"/>
    <property type="match status" value="1"/>
</dbReference>
<dbReference type="SUPFAM" id="SSF51998">
    <property type="entry name" value="PFL-like glycyl radical enzymes"/>
    <property type="match status" value="1"/>
</dbReference>
<reference evidence="11" key="1">
    <citation type="journal article" date="2017" name="Virus Genes">
        <title>The complete genome sequence of a third distinct baculovirus isolated from the true armyworm, Mythimna unipuncta, contains two copies of the lef-7 gene.</title>
        <authorList>
            <person name="Harrison R.L."/>
            <person name="Mowery J.D."/>
            <person name="Rowley D.L."/>
            <person name="Bauchan G.R."/>
            <person name="Theilmann D.A."/>
            <person name="Rohrmann G.F."/>
            <person name="Erlandson M.A."/>
        </authorList>
    </citation>
    <scope>NUCLEOTIDE SEQUENCE [LARGE SCALE GENOMIC DNA]</scope>
    <source>
        <strain evidence="11">#7</strain>
    </source>
</reference>
<proteinExistence type="inferred from homology"/>
<dbReference type="PROSITE" id="PS51161">
    <property type="entry name" value="ATP_CONE"/>
    <property type="match status" value="1"/>
</dbReference>
<accession>A0A2K9VSH5</accession>
<dbReference type="InterPro" id="IPR000788">
    <property type="entry name" value="RNR_lg_C"/>
</dbReference>
<dbReference type="InterPro" id="IPR013509">
    <property type="entry name" value="RNR_lsu_N"/>
</dbReference>
<evidence type="ECO:0000256" key="1">
    <source>
        <dbReference type="ARBA" id="ARBA00010406"/>
    </source>
</evidence>
<dbReference type="Pfam" id="PF00317">
    <property type="entry name" value="Ribonuc_red_lgN"/>
    <property type="match status" value="1"/>
</dbReference>
<dbReference type="GO" id="GO:0009263">
    <property type="term" value="P:deoxyribonucleotide biosynthetic process"/>
    <property type="evidence" value="ECO:0007669"/>
    <property type="project" value="UniProtKB-KW"/>
</dbReference>
<dbReference type="KEGG" id="vg:40527090"/>
<dbReference type="NCBIfam" id="TIGR02506">
    <property type="entry name" value="NrdE_NrdA"/>
    <property type="match status" value="1"/>
</dbReference>
<dbReference type="Pfam" id="PF03477">
    <property type="entry name" value="ATP-cone"/>
    <property type="match status" value="1"/>
</dbReference>
<dbReference type="InterPro" id="IPR005144">
    <property type="entry name" value="ATP-cone_dom"/>
</dbReference>
<evidence type="ECO:0000256" key="9">
    <source>
        <dbReference type="RuleBase" id="RU003410"/>
    </source>
</evidence>
<organism evidence="11 12">
    <name type="scientific">Mythimna unipuncta nucleopolyhedrovirus</name>
    <dbReference type="NCBI Taxonomy" id="447897"/>
    <lineage>
        <taxon>Viruses</taxon>
        <taxon>Viruses incertae sedis</taxon>
        <taxon>Naldaviricetes</taxon>
        <taxon>Lefavirales</taxon>
        <taxon>Baculoviridae</taxon>
        <taxon>Alphabaculovirus</taxon>
    </lineage>
</organism>
<keyword evidence="5 8" id="KW-0067">ATP-binding</keyword>
<feature type="domain" description="ATP-cone" evidence="10">
    <location>
        <begin position="1"/>
        <end position="92"/>
    </location>
</feature>
<keyword evidence="3" id="KW-0021">Allosteric enzyme</keyword>
<dbReference type="EC" id="1.17.4.1" evidence="2 9"/>
<dbReference type="InterPro" id="IPR039718">
    <property type="entry name" value="Rrm1"/>
</dbReference>
<dbReference type="RefSeq" id="YP_009666810.1">
    <property type="nucleotide sequence ID" value="NC_043530.1"/>
</dbReference>
<dbReference type="PRINTS" id="PR01183">
    <property type="entry name" value="RIBORDTASEM1"/>
</dbReference>